<dbReference type="Pfam" id="PF17783">
    <property type="entry name" value="WHD_CvfB"/>
    <property type="match status" value="1"/>
</dbReference>
<sequence>MILLGERQILKVVRFATIGAYLGDEDDQVLLPKKYVPSTLCIDDEIDVFIYRDSKDRLVATTEKPKLTLGTIALLKVSQITDIGAFMDWGLEKDLLLPFREQTIKVEEGNEYMVGLYIDKSDRLCATMHTYEILSGESPYDVDDMVEGMIYSIKKDVGIFVAVDRRYHGMLPISEALRIYKRGDMIKARVVEKDEEGKLKLSLRLKPLEQIDKDSYTILKEIEKQGGFLALNDSSEPDEIRKQLSMSKKSFKKGLGRLLREEKVELKEDGISLKKL</sequence>
<dbReference type="InterPro" id="IPR039566">
    <property type="entry name" value="CvfB_S1_st"/>
</dbReference>
<evidence type="ECO:0000256" key="1">
    <source>
        <dbReference type="PIRNR" id="PIRNR012524"/>
    </source>
</evidence>
<protein>
    <recommendedName>
        <fullName evidence="2">S1 motif domain-containing protein</fullName>
    </recommendedName>
</protein>
<proteinExistence type="inferred from homology"/>
<dbReference type="OrthoDB" id="9801597at2"/>
<evidence type="ECO:0000313" key="4">
    <source>
        <dbReference type="Proteomes" id="UP000243406"/>
    </source>
</evidence>
<accession>A0A1T5A7Z4</accession>
<dbReference type="InterPro" id="IPR003029">
    <property type="entry name" value="S1_domain"/>
</dbReference>
<dbReference type="SUPFAM" id="SSF50249">
    <property type="entry name" value="Nucleic acid-binding proteins"/>
    <property type="match status" value="1"/>
</dbReference>
<dbReference type="InterPro" id="IPR036388">
    <property type="entry name" value="WH-like_DNA-bd_sf"/>
</dbReference>
<dbReference type="InterPro" id="IPR040764">
    <property type="entry name" value="CvfB_WH"/>
</dbReference>
<dbReference type="Proteomes" id="UP000243406">
    <property type="component" value="Unassembled WGS sequence"/>
</dbReference>
<dbReference type="RefSeq" id="WP_079588766.1">
    <property type="nucleotide sequence ID" value="NZ_FUYN01000001.1"/>
</dbReference>
<dbReference type="PANTHER" id="PTHR37296">
    <property type="entry name" value="CONSERVED VIRULENCE FACTOR B"/>
    <property type="match status" value="1"/>
</dbReference>
<reference evidence="4" key="1">
    <citation type="submission" date="2017-02" db="EMBL/GenBank/DDBJ databases">
        <authorList>
            <person name="Varghese N."/>
            <person name="Submissions S."/>
        </authorList>
    </citation>
    <scope>NUCLEOTIDE SEQUENCE [LARGE SCALE GENOMIC DNA]</scope>
    <source>
        <strain evidence="4">ATCC 35199</strain>
    </source>
</reference>
<dbReference type="Gene3D" id="2.40.50.140">
    <property type="entry name" value="Nucleic acid-binding proteins"/>
    <property type="match status" value="2"/>
</dbReference>
<dbReference type="Pfam" id="PF00575">
    <property type="entry name" value="S1"/>
    <property type="match status" value="1"/>
</dbReference>
<dbReference type="PROSITE" id="PS50126">
    <property type="entry name" value="S1"/>
    <property type="match status" value="1"/>
</dbReference>
<feature type="domain" description="S1 motif" evidence="2">
    <location>
        <begin position="143"/>
        <end position="204"/>
    </location>
</feature>
<dbReference type="Pfam" id="PF13509">
    <property type="entry name" value="S1_2"/>
    <property type="match status" value="2"/>
</dbReference>
<dbReference type="InterPro" id="IPR014464">
    <property type="entry name" value="CvfB_fam"/>
</dbReference>
<dbReference type="AlphaFoldDB" id="A0A1T5A7Z4"/>
<name>A0A1T5A7Z4_9FIRM</name>
<keyword evidence="4" id="KW-1185">Reference proteome</keyword>
<organism evidence="3 4">
    <name type="scientific">Acetoanaerobium noterae</name>
    <dbReference type="NCBI Taxonomy" id="745369"/>
    <lineage>
        <taxon>Bacteria</taxon>
        <taxon>Bacillati</taxon>
        <taxon>Bacillota</taxon>
        <taxon>Clostridia</taxon>
        <taxon>Peptostreptococcales</taxon>
        <taxon>Filifactoraceae</taxon>
        <taxon>Acetoanaerobium</taxon>
    </lineage>
</organism>
<dbReference type="InterPro" id="IPR012340">
    <property type="entry name" value="NA-bd_OB-fold"/>
</dbReference>
<evidence type="ECO:0000259" key="2">
    <source>
        <dbReference type="PROSITE" id="PS50126"/>
    </source>
</evidence>
<dbReference type="PANTHER" id="PTHR37296:SF1">
    <property type="entry name" value="CONSERVED VIRULENCE FACTOR B"/>
    <property type="match status" value="1"/>
</dbReference>
<gene>
    <name evidence="3" type="ORF">SAMN02745120_0828</name>
</gene>
<dbReference type="EMBL" id="FUYN01000001">
    <property type="protein sequence ID" value="SKB30773.1"/>
    <property type="molecule type" value="Genomic_DNA"/>
</dbReference>
<dbReference type="PIRSF" id="PIRSF012524">
    <property type="entry name" value="YitL_S1"/>
    <property type="match status" value="1"/>
</dbReference>
<comment type="similarity">
    <text evidence="1">Belongs to the CvfB family.</text>
</comment>
<dbReference type="SMART" id="SM00316">
    <property type="entry name" value="S1"/>
    <property type="match status" value="1"/>
</dbReference>
<dbReference type="Gene3D" id="1.10.10.10">
    <property type="entry name" value="Winged helix-like DNA-binding domain superfamily/Winged helix DNA-binding domain"/>
    <property type="match status" value="1"/>
</dbReference>
<dbReference type="GO" id="GO:0003676">
    <property type="term" value="F:nucleic acid binding"/>
    <property type="evidence" value="ECO:0007669"/>
    <property type="project" value="InterPro"/>
</dbReference>
<evidence type="ECO:0000313" key="3">
    <source>
        <dbReference type="EMBL" id="SKB30773.1"/>
    </source>
</evidence>